<gene>
    <name evidence="4" type="ORF">HGB41_02560</name>
</gene>
<dbReference type="SUPFAM" id="SSF55729">
    <property type="entry name" value="Acyl-CoA N-acyltransferases (Nat)"/>
    <property type="match status" value="1"/>
</dbReference>
<evidence type="ECO:0000256" key="2">
    <source>
        <dbReference type="ARBA" id="ARBA00023315"/>
    </source>
</evidence>
<reference evidence="4 5" key="1">
    <citation type="submission" date="2020-04" db="EMBL/GenBank/DDBJ databases">
        <title>Massilia sp. nov., a cold adapted bacteria isolated from Arctic soil.</title>
        <authorList>
            <person name="Son J."/>
            <person name="Ka J.-O."/>
        </authorList>
    </citation>
    <scope>NUCLEOTIDE SEQUENCE [LARGE SCALE GENOMIC DNA]</scope>
    <source>
        <strain evidence="4 5">ML15P13</strain>
    </source>
</reference>
<dbReference type="InterPro" id="IPR000182">
    <property type="entry name" value="GNAT_dom"/>
</dbReference>
<dbReference type="InterPro" id="IPR050832">
    <property type="entry name" value="Bact_Acetyltransf"/>
</dbReference>
<comment type="caution">
    <text evidence="4">The sequence shown here is derived from an EMBL/GenBank/DDBJ whole genome shotgun (WGS) entry which is preliminary data.</text>
</comment>
<evidence type="ECO:0000256" key="1">
    <source>
        <dbReference type="ARBA" id="ARBA00022679"/>
    </source>
</evidence>
<keyword evidence="2" id="KW-0012">Acyltransferase</keyword>
<dbReference type="PROSITE" id="PS51186">
    <property type="entry name" value="GNAT"/>
    <property type="match status" value="1"/>
</dbReference>
<dbReference type="Pfam" id="PF13673">
    <property type="entry name" value="Acetyltransf_10"/>
    <property type="match status" value="1"/>
</dbReference>
<feature type="domain" description="N-acetyltransferase" evidence="3">
    <location>
        <begin position="5"/>
        <end position="159"/>
    </location>
</feature>
<evidence type="ECO:0000313" key="5">
    <source>
        <dbReference type="Proteomes" id="UP000533905"/>
    </source>
</evidence>
<evidence type="ECO:0000259" key="3">
    <source>
        <dbReference type="PROSITE" id="PS51186"/>
    </source>
</evidence>
<proteinExistence type="predicted"/>
<dbReference type="Gene3D" id="3.40.630.30">
    <property type="match status" value="1"/>
</dbReference>
<protein>
    <submittedName>
        <fullName evidence="4">GNAT family N-acetyltransferase</fullName>
    </submittedName>
</protein>
<keyword evidence="5" id="KW-1185">Reference proteome</keyword>
<sequence length="179" mass="18775">MSTRIDIRQAVPGEAAAACSLLRRSIEIGCRADHQDQPAVLEAWLGNKTSANVASWFASPTNHALVAESGGLLVGLCLLTQAGKIALCYVSPEALRSGVGRALLAAAEVQARAWSIKKLHLHSPGGASAFFERNGYVNAGKDKSCFGLECDLLWKQLDAACDTSGAAAAASKRFCNCNS</sequence>
<dbReference type="GO" id="GO:0016747">
    <property type="term" value="F:acyltransferase activity, transferring groups other than amino-acyl groups"/>
    <property type="evidence" value="ECO:0007669"/>
    <property type="project" value="InterPro"/>
</dbReference>
<keyword evidence="1 4" id="KW-0808">Transferase</keyword>
<dbReference type="AlphaFoldDB" id="A0A7Y2JVY0"/>
<name>A0A7Y2JVY0_9BURK</name>
<evidence type="ECO:0000313" key="4">
    <source>
        <dbReference type="EMBL" id="NNG21890.1"/>
    </source>
</evidence>
<dbReference type="Proteomes" id="UP000533905">
    <property type="component" value="Unassembled WGS sequence"/>
</dbReference>
<accession>A0A7Y2JVY0</accession>
<dbReference type="CDD" id="cd04301">
    <property type="entry name" value="NAT_SF"/>
    <property type="match status" value="1"/>
</dbReference>
<organism evidence="4 5">
    <name type="scientific">Telluria aromaticivorans</name>
    <dbReference type="NCBI Taxonomy" id="2725995"/>
    <lineage>
        <taxon>Bacteria</taxon>
        <taxon>Pseudomonadati</taxon>
        <taxon>Pseudomonadota</taxon>
        <taxon>Betaproteobacteria</taxon>
        <taxon>Burkholderiales</taxon>
        <taxon>Oxalobacteraceae</taxon>
        <taxon>Telluria group</taxon>
        <taxon>Telluria</taxon>
    </lineage>
</organism>
<dbReference type="InterPro" id="IPR016181">
    <property type="entry name" value="Acyl_CoA_acyltransferase"/>
</dbReference>
<dbReference type="EMBL" id="JABAIV010000001">
    <property type="protein sequence ID" value="NNG21890.1"/>
    <property type="molecule type" value="Genomic_DNA"/>
</dbReference>
<dbReference type="RefSeq" id="WP_171080776.1">
    <property type="nucleotide sequence ID" value="NZ_JABAIV010000001.1"/>
</dbReference>
<dbReference type="PANTHER" id="PTHR43877">
    <property type="entry name" value="AMINOALKYLPHOSPHONATE N-ACETYLTRANSFERASE-RELATED-RELATED"/>
    <property type="match status" value="1"/>
</dbReference>